<keyword evidence="2" id="KW-0233">DNA recombination</keyword>
<evidence type="ECO:0000256" key="2">
    <source>
        <dbReference type="ARBA" id="ARBA00023172"/>
    </source>
</evidence>
<name>A0A3Q9KF18_9ACTN</name>
<dbReference type="AlphaFoldDB" id="A0A3Q9KF18"/>
<evidence type="ECO:0000313" key="5">
    <source>
        <dbReference type="EMBL" id="AZS75687.1"/>
    </source>
</evidence>
<evidence type="ECO:0000256" key="1">
    <source>
        <dbReference type="ARBA" id="ARBA00023125"/>
    </source>
</evidence>
<accession>A0A3Q9KF18</accession>
<feature type="region of interest" description="Disordered" evidence="3">
    <location>
        <begin position="238"/>
        <end position="263"/>
    </location>
</feature>
<feature type="domain" description="Ku" evidence="4">
    <location>
        <begin position="44"/>
        <end position="173"/>
    </location>
</feature>
<protein>
    <submittedName>
        <fullName evidence="5">Ku protein</fullName>
    </submittedName>
</protein>
<dbReference type="SUPFAM" id="SSF100939">
    <property type="entry name" value="SPOC domain-like"/>
    <property type="match status" value="1"/>
</dbReference>
<proteinExistence type="predicted"/>
<reference evidence="5 6" key="1">
    <citation type="submission" date="2018-04" db="EMBL/GenBank/DDBJ databases">
        <title>Complete genome sequences of Streptomyces lydicus strain WYEC and characterization of antagonistic properties of biological control agents.</title>
        <authorList>
            <person name="Mariita R.M."/>
            <person name="Sello J.K."/>
        </authorList>
    </citation>
    <scope>NUCLEOTIDE SEQUENCE [LARGE SCALE GENOMIC DNA]</scope>
    <source>
        <strain evidence="5 6">WYEC 108</strain>
    </source>
</reference>
<dbReference type="PANTHER" id="PTHR41251:SF1">
    <property type="entry name" value="NON-HOMOLOGOUS END JOINING PROTEIN KU"/>
    <property type="match status" value="1"/>
</dbReference>
<dbReference type="GO" id="GO:0003690">
    <property type="term" value="F:double-stranded DNA binding"/>
    <property type="evidence" value="ECO:0007669"/>
    <property type="project" value="TreeGrafter"/>
</dbReference>
<gene>
    <name evidence="5" type="ORF">DDE74_36605</name>
</gene>
<dbReference type="PIRSF" id="PIRSF006493">
    <property type="entry name" value="Prok_Ku"/>
    <property type="match status" value="1"/>
</dbReference>
<dbReference type="SMART" id="SM00559">
    <property type="entry name" value="Ku78"/>
    <property type="match status" value="1"/>
</dbReference>
<dbReference type="InterPro" id="IPR009187">
    <property type="entry name" value="Prok_Ku"/>
</dbReference>
<dbReference type="Gene3D" id="2.40.290.10">
    <property type="match status" value="1"/>
</dbReference>
<dbReference type="Pfam" id="PF02735">
    <property type="entry name" value="Ku"/>
    <property type="match status" value="1"/>
</dbReference>
<evidence type="ECO:0000313" key="6">
    <source>
        <dbReference type="Proteomes" id="UP000275579"/>
    </source>
</evidence>
<dbReference type="InterPro" id="IPR016194">
    <property type="entry name" value="SPOC-like_C_dom_sf"/>
</dbReference>
<dbReference type="EMBL" id="CP029042">
    <property type="protein sequence ID" value="AZS75687.1"/>
    <property type="molecule type" value="Genomic_DNA"/>
</dbReference>
<dbReference type="NCBIfam" id="TIGR02772">
    <property type="entry name" value="Ku_bact"/>
    <property type="match status" value="1"/>
</dbReference>
<dbReference type="Proteomes" id="UP000275579">
    <property type="component" value="Chromosome"/>
</dbReference>
<dbReference type="InterPro" id="IPR006164">
    <property type="entry name" value="DNA_bd_Ku70/Ku80"/>
</dbReference>
<dbReference type="GO" id="GO:0006303">
    <property type="term" value="P:double-strand break repair via nonhomologous end joining"/>
    <property type="evidence" value="ECO:0007669"/>
    <property type="project" value="InterPro"/>
</dbReference>
<dbReference type="GO" id="GO:0006310">
    <property type="term" value="P:DNA recombination"/>
    <property type="evidence" value="ECO:0007669"/>
    <property type="project" value="UniProtKB-KW"/>
</dbReference>
<organism evidence="5 6">
    <name type="scientific">Streptomyces lydicus</name>
    <dbReference type="NCBI Taxonomy" id="47763"/>
    <lineage>
        <taxon>Bacteria</taxon>
        <taxon>Bacillati</taxon>
        <taxon>Actinomycetota</taxon>
        <taxon>Actinomycetes</taxon>
        <taxon>Kitasatosporales</taxon>
        <taxon>Streptomycetaceae</taxon>
        <taxon>Streptomyces</taxon>
    </lineage>
</organism>
<sequence>MCIQRAKPPVSVHSATERRAVPLHQVHAKDGLRNRQRRICEAEGVEVPYEEVARGYQAPDGRTVVLSDSDLADLPLPSMKAIEVVGFLPSDQFDPIALDRSYFLGVEGAGARPYRLLRDAMKQSGQVGIARMALRGPERLVVLRVREEVIVAQMLLWPDELRSAEALVAPAPEPRRQELQMARTLMTSLSEDFRLDEQHDHYRTALDDVVTAKLAGQEPPHAPATPVGPVVDLMAMLQESVRAAQGTRSSKKRRSPDPGRKSG</sequence>
<evidence type="ECO:0000259" key="4">
    <source>
        <dbReference type="SMART" id="SM00559"/>
    </source>
</evidence>
<keyword evidence="1" id="KW-0238">DNA-binding</keyword>
<dbReference type="PANTHER" id="PTHR41251">
    <property type="entry name" value="NON-HOMOLOGOUS END JOINING PROTEIN KU"/>
    <property type="match status" value="1"/>
</dbReference>
<evidence type="ECO:0000256" key="3">
    <source>
        <dbReference type="SAM" id="MobiDB-lite"/>
    </source>
</evidence>